<dbReference type="Proteomes" id="UP001160390">
    <property type="component" value="Unassembled WGS sequence"/>
</dbReference>
<accession>A0AA35M7G7</accession>
<dbReference type="EMBL" id="CABFNP030001162">
    <property type="protein sequence ID" value="CAI6091474.1"/>
    <property type="molecule type" value="Genomic_DNA"/>
</dbReference>
<organism evidence="1 2">
    <name type="scientific">Clonostachys chloroleuca</name>
    <dbReference type="NCBI Taxonomy" id="1926264"/>
    <lineage>
        <taxon>Eukaryota</taxon>
        <taxon>Fungi</taxon>
        <taxon>Dikarya</taxon>
        <taxon>Ascomycota</taxon>
        <taxon>Pezizomycotina</taxon>
        <taxon>Sordariomycetes</taxon>
        <taxon>Hypocreomycetidae</taxon>
        <taxon>Hypocreales</taxon>
        <taxon>Bionectriaceae</taxon>
        <taxon>Clonostachys</taxon>
    </lineage>
</organism>
<dbReference type="AlphaFoldDB" id="A0AA35M7G7"/>
<proteinExistence type="predicted"/>
<keyword evidence="2" id="KW-1185">Reference proteome</keyword>
<name>A0AA35M7G7_9HYPO</name>
<evidence type="ECO:0000313" key="2">
    <source>
        <dbReference type="Proteomes" id="UP001160390"/>
    </source>
</evidence>
<dbReference type="SUPFAM" id="SSF47226">
    <property type="entry name" value="Histidine-containing phosphotransfer domain, HPT domain"/>
    <property type="match status" value="1"/>
</dbReference>
<dbReference type="InterPro" id="IPR036641">
    <property type="entry name" value="HPT_dom_sf"/>
</dbReference>
<protein>
    <submittedName>
        <fullName evidence="1">Uncharacterized protein</fullName>
    </submittedName>
</protein>
<dbReference type="GO" id="GO:0000160">
    <property type="term" value="P:phosphorelay signal transduction system"/>
    <property type="evidence" value="ECO:0007669"/>
    <property type="project" value="InterPro"/>
</dbReference>
<gene>
    <name evidence="1" type="ORF">CCHLO57077_00019686</name>
</gene>
<sequence>MSGDDCEDNLGIPPDAQDFVDIETFKEILKLDDEGPEREFSKELVFSFFEQVENTFDEIDHSL</sequence>
<reference evidence="1" key="1">
    <citation type="submission" date="2023-01" db="EMBL/GenBank/DDBJ databases">
        <authorList>
            <person name="Piombo E."/>
        </authorList>
    </citation>
    <scope>NUCLEOTIDE SEQUENCE</scope>
</reference>
<comment type="caution">
    <text evidence="1">The sequence shown here is derived from an EMBL/GenBank/DDBJ whole genome shotgun (WGS) entry which is preliminary data.</text>
</comment>
<evidence type="ECO:0000313" key="1">
    <source>
        <dbReference type="EMBL" id="CAI6091474.1"/>
    </source>
</evidence>
<dbReference type="Gene3D" id="1.20.120.160">
    <property type="entry name" value="HPT domain"/>
    <property type="match status" value="1"/>
</dbReference>